<sequence>MTHDELIAASEALAAVADHASDDRAAGLTETAETLADLAERDHGADHGRLARIEYTLRELQDGADEQVGDGIDDALGHIKAFRKTVEGV</sequence>
<keyword evidence="2" id="KW-1185">Reference proteome</keyword>
<evidence type="ECO:0000313" key="2">
    <source>
        <dbReference type="Proteomes" id="UP001597052"/>
    </source>
</evidence>
<dbReference type="AlphaFoldDB" id="A0ABD6DAD8"/>
<comment type="caution">
    <text evidence="1">The sequence shown here is derived from an EMBL/GenBank/DDBJ whole genome shotgun (WGS) entry which is preliminary data.</text>
</comment>
<evidence type="ECO:0000313" key="1">
    <source>
        <dbReference type="EMBL" id="MFD1642558.1"/>
    </source>
</evidence>
<proteinExistence type="predicted"/>
<dbReference type="RefSeq" id="WP_256395957.1">
    <property type="nucleotide sequence ID" value="NZ_JANHDJ010000003.1"/>
</dbReference>
<accession>A0ABD6DAD8</accession>
<dbReference type="EMBL" id="JBHUDM010000003">
    <property type="protein sequence ID" value="MFD1642558.1"/>
    <property type="molecule type" value="Genomic_DNA"/>
</dbReference>
<organism evidence="1 2">
    <name type="scientific">Halohasta litorea</name>
    <dbReference type="NCBI Taxonomy" id="869891"/>
    <lineage>
        <taxon>Archaea</taxon>
        <taxon>Methanobacteriati</taxon>
        <taxon>Methanobacteriota</taxon>
        <taxon>Stenosarchaea group</taxon>
        <taxon>Halobacteria</taxon>
        <taxon>Halobacteriales</taxon>
        <taxon>Haloferacaceae</taxon>
        <taxon>Halohasta</taxon>
    </lineage>
</organism>
<dbReference type="Proteomes" id="UP001597052">
    <property type="component" value="Unassembled WGS sequence"/>
</dbReference>
<reference evidence="1 2" key="1">
    <citation type="journal article" date="2019" name="Int. J. Syst. Evol. Microbiol.">
        <title>The Global Catalogue of Microorganisms (GCM) 10K type strain sequencing project: providing services to taxonomists for standard genome sequencing and annotation.</title>
        <authorList>
            <consortium name="The Broad Institute Genomics Platform"/>
            <consortium name="The Broad Institute Genome Sequencing Center for Infectious Disease"/>
            <person name="Wu L."/>
            <person name="Ma J."/>
        </authorList>
    </citation>
    <scope>NUCLEOTIDE SEQUENCE [LARGE SCALE GENOMIC DNA]</scope>
    <source>
        <strain evidence="1 2">CGMCC 1.10593</strain>
    </source>
</reference>
<protein>
    <submittedName>
        <fullName evidence="1">Uncharacterized protein</fullName>
    </submittedName>
</protein>
<name>A0ABD6DAD8_9EURY</name>
<gene>
    <name evidence="1" type="ORF">ACFSBW_11810</name>
</gene>
<dbReference type="InterPro" id="IPR055975">
    <property type="entry name" value="DUF7553"/>
</dbReference>
<dbReference type="Pfam" id="PF24430">
    <property type="entry name" value="DUF7553"/>
    <property type="match status" value="1"/>
</dbReference>